<organism evidence="2 3">
    <name type="scientific">Candidatus Kryptonium thompsonii</name>
    <dbReference type="NCBI Taxonomy" id="1633631"/>
    <lineage>
        <taxon>Bacteria</taxon>
        <taxon>Pseudomonadati</taxon>
        <taxon>Candidatus Kryptoniota</taxon>
        <taxon>Candidatus Kryptonium</taxon>
    </lineage>
</organism>
<dbReference type="STRING" id="1633631.GCA_001442925_01864"/>
<accession>A0A0P1M0H2</accession>
<accession>A0A0P1N0J1</accession>
<accession>A0A0S4NC30</accession>
<dbReference type="EMBL" id="FAOP01000007">
    <property type="protein sequence ID" value="CUU07697.1"/>
    <property type="molecule type" value="Genomic_DNA"/>
</dbReference>
<dbReference type="EMBL" id="CZVI01000006">
    <property type="protein sequence ID" value="CUS82811.1"/>
    <property type="molecule type" value="Genomic_DNA"/>
</dbReference>
<accession>A0A0N7MYL9</accession>
<dbReference type="OrthoDB" id="9963778at2"/>
<dbReference type="AlphaFoldDB" id="A0A0N7MSY0"/>
<accession>A0A0P1MGJ9</accession>
<keyword evidence="4" id="KW-1185">Reference proteome</keyword>
<evidence type="ECO:0000313" key="2">
    <source>
        <dbReference type="EMBL" id="CUU07697.1"/>
    </source>
</evidence>
<accession>A0A0P1L6G4</accession>
<evidence type="ECO:0000313" key="3">
    <source>
        <dbReference type="Proteomes" id="UP000182011"/>
    </source>
</evidence>
<sequence>MLAIILAIFLLTNPQLSKNKYVSSDFKLEKGKHNEFALIVTLKPTNGIHINSEPAPSIKFNDPPVEILEIKFDKTEKNYIDTQKPIIVKLKSKTKNLKSLRGELTYFYCSNSEGWCSKFVEKFEVKP</sequence>
<protein>
    <submittedName>
        <fullName evidence="2">Uncharacterized protein</fullName>
    </submittedName>
</protein>
<gene>
    <name evidence="2" type="ORF">JGI4_01869</name>
    <name evidence="1" type="ORF">JGI8_00634</name>
</gene>
<proteinExistence type="predicted"/>
<name>A0A0N7MSY0_9BACT</name>
<dbReference type="Proteomes" id="UP000182200">
    <property type="component" value="Unassembled WGS sequence"/>
</dbReference>
<accession>A0A0N7MSY0</accession>
<dbReference type="Proteomes" id="UP000182011">
    <property type="component" value="Unassembled WGS sequence"/>
</dbReference>
<reference evidence="1 4" key="2">
    <citation type="submission" date="2015-11" db="EMBL/GenBank/DDBJ databases">
        <authorList>
            <person name="Varghese N."/>
        </authorList>
    </citation>
    <scope>NUCLEOTIDE SEQUENCE [LARGE SCALE GENOMIC DNA]</scope>
    <source>
        <strain evidence="1 4">JGI-8</strain>
    </source>
</reference>
<accession>A0A0N7MQU4</accession>
<accession>A0A0P1P951</accession>
<dbReference type="RefSeq" id="WP_047134493.1">
    <property type="nucleotide sequence ID" value="NZ_CZVI01000006.1"/>
</dbReference>
<evidence type="ECO:0000313" key="1">
    <source>
        <dbReference type="EMBL" id="CUS82811.1"/>
    </source>
</evidence>
<accession>A0A0P1LVD0</accession>
<evidence type="ECO:0000313" key="4">
    <source>
        <dbReference type="Proteomes" id="UP000182200"/>
    </source>
</evidence>
<reference evidence="2 3" key="1">
    <citation type="submission" date="2015-11" db="EMBL/GenBank/DDBJ databases">
        <authorList>
            <person name="Zhang Y."/>
            <person name="Guo Z."/>
        </authorList>
    </citation>
    <scope>NUCLEOTIDE SEQUENCE [LARGE SCALE GENOMIC DNA]</scope>
    <source>
        <strain evidence="2">JGI-4</strain>
    </source>
</reference>
<accession>A0A0P1MGF0</accession>